<dbReference type="EMBL" id="JBJGWJ010000003">
    <property type="protein sequence ID" value="MFK8293419.1"/>
    <property type="molecule type" value="Genomic_DNA"/>
</dbReference>
<proteinExistence type="predicted"/>
<dbReference type="InterPro" id="IPR021428">
    <property type="entry name" value="DUF3078"/>
</dbReference>
<evidence type="ECO:0000313" key="5">
    <source>
        <dbReference type="Proteomes" id="UP001622370"/>
    </source>
</evidence>
<dbReference type="OrthoDB" id="1495718at2"/>
<sequence>MKKITLLLLITITSSVATISAQIRRAKGVELPAKVDTIKVQENEEALKLVFTRFNKAQEKWFKFNQVNLNLSEVAFSNWSAGGENSISALLNAKFRRRYSERTYFWDNELEINYGVNAQKGREPRKTDDKLSLISALGYRGNAQSFWYYTARFQFLTQFSNGYSYPNTEKAISKFLAPAYVYLGLGIEYAPNNKNKFNLFLSPLTMKTTLVLDKDLADQGVFGVEGAIYAPDGRKIKSGKKSNTELGFSVSGRWNEKIADNIRLENVFNFYGDYLKDFGNIDLDWEANLNFKVNSYVQARIGLHIKYDDDVKFYSYKDASGKTHKYGARTQLKQILGIGLSYTF</sequence>
<dbReference type="AlphaFoldDB" id="A0A250FVY5"/>
<dbReference type="Proteomes" id="UP000217348">
    <property type="component" value="Chromosome"/>
</dbReference>
<evidence type="ECO:0000313" key="3">
    <source>
        <dbReference type="EMBL" id="MFK8293419.1"/>
    </source>
</evidence>
<dbReference type="EMBL" id="CP022387">
    <property type="protein sequence ID" value="ATA89312.1"/>
    <property type="molecule type" value="Genomic_DNA"/>
</dbReference>
<feature type="signal peptide" evidence="1">
    <location>
        <begin position="1"/>
        <end position="17"/>
    </location>
</feature>
<name>A0A250FVY5_9FLAO</name>
<reference evidence="3 5" key="1">
    <citation type="journal article" date="2016" name="Sci. Rep.">
        <title>Whole genome sequencing identifies a novel species of the genus Capnocytophaga isolated from dog and cat bite wounds in humans.</title>
        <authorList>
            <person name="Zangenah S."/>
            <person name="Abbasi N."/>
            <person name="Andersson A.F."/>
            <person name="Bergman P."/>
        </authorList>
    </citation>
    <scope>NUCLEOTIDE SEQUENCE [LARGE SCALE GENOMIC DNA]</scope>
    <source>
        <strain evidence="3 5">W5</strain>
    </source>
</reference>
<reference evidence="2" key="2">
    <citation type="journal article" date="2017" name="Genome Announc.">
        <title>Twelve Complete Reference Genomes of Clinical Isolates in the Capnocytophaga Genus.</title>
        <authorList>
            <person name="Villarma A."/>
            <person name="Gulvik C.A."/>
            <person name="Rowe L.A."/>
            <person name="Sheth M."/>
            <person name="Juieng P."/>
            <person name="Nicholson A.C."/>
            <person name="Loparev V.N."/>
            <person name="McQuiston J.R."/>
        </authorList>
    </citation>
    <scope>NUCLEOTIDE SEQUENCE</scope>
    <source>
        <strain evidence="2">H2177</strain>
    </source>
</reference>
<accession>A0A250FVY5</accession>
<protein>
    <submittedName>
        <fullName evidence="3">DUF3078 domain-containing protein</fullName>
    </submittedName>
</protein>
<keyword evidence="5" id="KW-1185">Reference proteome</keyword>
<dbReference type="Pfam" id="PF11276">
    <property type="entry name" value="DUF3078"/>
    <property type="match status" value="1"/>
</dbReference>
<gene>
    <name evidence="3" type="ORF">ACI76L_06460</name>
    <name evidence="2" type="ORF">CGC58_05990</name>
</gene>
<dbReference type="RefSeq" id="WP_095895802.1">
    <property type="nucleotide sequence ID" value="NZ_BOPJ01000003.1"/>
</dbReference>
<evidence type="ECO:0000256" key="1">
    <source>
        <dbReference type="SAM" id="SignalP"/>
    </source>
</evidence>
<reference evidence="3" key="4">
    <citation type="submission" date="2024-10" db="EMBL/GenBank/DDBJ databases">
        <authorList>
            <person name="Bergman P."/>
            <person name="Andersson A.F."/>
            <person name="Zangenah S."/>
            <person name="Abbasi N."/>
        </authorList>
    </citation>
    <scope>NUCLEOTIDE SEQUENCE</scope>
    <source>
        <strain evidence="3">W5</strain>
    </source>
</reference>
<dbReference type="KEGG" id="csto:CGC58_05990"/>
<reference evidence="4" key="3">
    <citation type="submission" date="2017-06" db="EMBL/GenBank/DDBJ databases">
        <title>Capnocytophaga spp. assemblies.</title>
        <authorList>
            <person name="Gulvik C.A."/>
        </authorList>
    </citation>
    <scope>NUCLEOTIDE SEQUENCE [LARGE SCALE GENOMIC DNA]</scope>
    <source>
        <strain evidence="4">H2177</strain>
    </source>
</reference>
<evidence type="ECO:0000313" key="2">
    <source>
        <dbReference type="EMBL" id="ATA89312.1"/>
    </source>
</evidence>
<dbReference type="Proteomes" id="UP001622370">
    <property type="component" value="Unassembled WGS sequence"/>
</dbReference>
<keyword evidence="1" id="KW-0732">Signal</keyword>
<organism evidence="2 4">
    <name type="scientific">Capnocytophaga stomatis</name>
    <dbReference type="NCBI Taxonomy" id="1848904"/>
    <lineage>
        <taxon>Bacteria</taxon>
        <taxon>Pseudomonadati</taxon>
        <taxon>Bacteroidota</taxon>
        <taxon>Flavobacteriia</taxon>
        <taxon>Flavobacteriales</taxon>
        <taxon>Flavobacteriaceae</taxon>
        <taxon>Capnocytophaga</taxon>
    </lineage>
</organism>
<evidence type="ECO:0000313" key="4">
    <source>
        <dbReference type="Proteomes" id="UP000217348"/>
    </source>
</evidence>
<feature type="chain" id="PRO_5012625784" evidence="1">
    <location>
        <begin position="18"/>
        <end position="344"/>
    </location>
</feature>